<dbReference type="EMBL" id="JAVDWW010000004">
    <property type="protein sequence ID" value="MDR7169241.1"/>
    <property type="molecule type" value="Genomic_DNA"/>
</dbReference>
<organism evidence="2 3">
    <name type="scientific">Nocardia kruczakiae</name>
    <dbReference type="NCBI Taxonomy" id="261477"/>
    <lineage>
        <taxon>Bacteria</taxon>
        <taxon>Bacillati</taxon>
        <taxon>Actinomycetota</taxon>
        <taxon>Actinomycetes</taxon>
        <taxon>Mycobacteriales</taxon>
        <taxon>Nocardiaceae</taxon>
        <taxon>Nocardia</taxon>
    </lineage>
</organism>
<comment type="caution">
    <text evidence="2">The sequence shown here is derived from an EMBL/GenBank/DDBJ whole genome shotgun (WGS) entry which is preliminary data.</text>
</comment>
<evidence type="ECO:0000259" key="1">
    <source>
        <dbReference type="Pfam" id="PF08241"/>
    </source>
</evidence>
<dbReference type="Gene3D" id="3.40.50.150">
    <property type="entry name" value="Vaccinia Virus protein VP39"/>
    <property type="match status" value="1"/>
</dbReference>
<feature type="domain" description="Methyltransferase type 11" evidence="1">
    <location>
        <begin position="57"/>
        <end position="148"/>
    </location>
</feature>
<protein>
    <submittedName>
        <fullName evidence="2">SAM-dependent methyltransferase</fullName>
    </submittedName>
</protein>
<keyword evidence="2" id="KW-0808">Transferase</keyword>
<dbReference type="Pfam" id="PF08241">
    <property type="entry name" value="Methyltransf_11"/>
    <property type="match status" value="1"/>
</dbReference>
<dbReference type="RefSeq" id="WP_063010073.1">
    <property type="nucleotide sequence ID" value="NZ_JAVDWW010000004.1"/>
</dbReference>
<evidence type="ECO:0000313" key="3">
    <source>
        <dbReference type="Proteomes" id="UP001251217"/>
    </source>
</evidence>
<gene>
    <name evidence="2" type="ORF">J2W56_002982</name>
</gene>
<keyword evidence="3" id="KW-1185">Reference proteome</keyword>
<dbReference type="PANTHER" id="PTHR43861">
    <property type="entry name" value="TRANS-ACONITATE 2-METHYLTRANSFERASE-RELATED"/>
    <property type="match status" value="1"/>
</dbReference>
<dbReference type="CDD" id="cd02440">
    <property type="entry name" value="AdoMet_MTases"/>
    <property type="match status" value="1"/>
</dbReference>
<dbReference type="InterPro" id="IPR013216">
    <property type="entry name" value="Methyltransf_11"/>
</dbReference>
<dbReference type="InterPro" id="IPR029063">
    <property type="entry name" value="SAM-dependent_MTases_sf"/>
</dbReference>
<dbReference type="SUPFAM" id="SSF53335">
    <property type="entry name" value="S-adenosyl-L-methionine-dependent methyltransferases"/>
    <property type="match status" value="1"/>
</dbReference>
<sequence>MSEAVVSPVSGESAGVESLPLTGERTVPGIAEENYWFRRHEIVYARLLERCGGATVLEAGSGEGYGANMIADVATRVIGLDYDTSAVEHVRAAYPRVEMIQGNLADLPLDDASVDVVVNFQVIEHLWDQGQFLRECLRVLRPGGQLLISTPNRITFSPGRDTPLNPFHTRELNAAELAELLEQAGFRVDVMAGVHHGPALVALDEQWGGSFIDAQIERALAGEPWPAELTAAVAGVRTDDFELRPAPGPVVPAWDPDIDASLDLVAIAVKP</sequence>
<reference evidence="2 3" key="1">
    <citation type="submission" date="2023-07" db="EMBL/GenBank/DDBJ databases">
        <title>Sorghum-associated microbial communities from plants grown in Nebraska, USA.</title>
        <authorList>
            <person name="Schachtman D."/>
        </authorList>
    </citation>
    <scope>NUCLEOTIDE SEQUENCE [LARGE SCALE GENOMIC DNA]</scope>
    <source>
        <strain evidence="2 3">4272</strain>
    </source>
</reference>
<accession>A0ABU1XGR3</accession>
<dbReference type="GO" id="GO:0032259">
    <property type="term" value="P:methylation"/>
    <property type="evidence" value="ECO:0007669"/>
    <property type="project" value="UniProtKB-KW"/>
</dbReference>
<dbReference type="GO" id="GO:0008168">
    <property type="term" value="F:methyltransferase activity"/>
    <property type="evidence" value="ECO:0007669"/>
    <property type="project" value="UniProtKB-KW"/>
</dbReference>
<dbReference type="Proteomes" id="UP001251217">
    <property type="component" value="Unassembled WGS sequence"/>
</dbReference>
<keyword evidence="2" id="KW-0489">Methyltransferase</keyword>
<evidence type="ECO:0000313" key="2">
    <source>
        <dbReference type="EMBL" id="MDR7169241.1"/>
    </source>
</evidence>
<name>A0ABU1XGR3_9NOCA</name>
<proteinExistence type="predicted"/>